<keyword evidence="5" id="KW-1185">Reference proteome</keyword>
<feature type="modified residue" description="4-aspartylphosphate" evidence="2">
    <location>
        <position position="61"/>
    </location>
</feature>
<dbReference type="Proteomes" id="UP000076023">
    <property type="component" value="Unassembled WGS sequence"/>
</dbReference>
<protein>
    <recommendedName>
        <fullName evidence="3">Response regulatory domain-containing protein</fullName>
    </recommendedName>
</protein>
<sequence>MKGKAASEKKLRVLLVENHPDTLECLTFYLEDLGHTVLTATCLAEAMKVLPDSQCDVLISDIGLPDGTGWDLLEKTTLPHPIFAVAMSGFGSKSDHSRSLSAGYRHHLLKPLTPAQLDQVLAEAIETRRPSSPAT</sequence>
<evidence type="ECO:0000259" key="3">
    <source>
        <dbReference type="PROSITE" id="PS50110"/>
    </source>
</evidence>
<dbReference type="InterPro" id="IPR011006">
    <property type="entry name" value="CheY-like_superfamily"/>
</dbReference>
<dbReference type="PANTHER" id="PTHR44591">
    <property type="entry name" value="STRESS RESPONSE REGULATOR PROTEIN 1"/>
    <property type="match status" value="1"/>
</dbReference>
<reference evidence="5" key="1">
    <citation type="journal article" date="2017" name="Genome Announc.">
        <title>Draft Genome Sequence of Terrimicrobium sacchariphilum NM-5T, a Facultative Anaerobic Soil Bacterium of the Class Spartobacteria.</title>
        <authorList>
            <person name="Qiu Y.L."/>
            <person name="Tourlousse D.M."/>
            <person name="Matsuura N."/>
            <person name="Ohashi A."/>
            <person name="Sekiguchi Y."/>
        </authorList>
    </citation>
    <scope>NUCLEOTIDE SEQUENCE [LARGE SCALE GENOMIC DNA]</scope>
    <source>
        <strain evidence="5">NM-5</strain>
    </source>
</reference>
<dbReference type="AlphaFoldDB" id="A0A146G3B7"/>
<dbReference type="Gene3D" id="3.40.50.2300">
    <property type="match status" value="1"/>
</dbReference>
<dbReference type="RefSeq" id="WP_075077445.1">
    <property type="nucleotide sequence ID" value="NZ_BDCO01000001.1"/>
</dbReference>
<accession>A0A146G3B7</accession>
<name>A0A146G3B7_TERSA</name>
<evidence type="ECO:0000256" key="2">
    <source>
        <dbReference type="PROSITE-ProRule" id="PRU00169"/>
    </source>
</evidence>
<organism evidence="4 5">
    <name type="scientific">Terrimicrobium sacchariphilum</name>
    <dbReference type="NCBI Taxonomy" id="690879"/>
    <lineage>
        <taxon>Bacteria</taxon>
        <taxon>Pseudomonadati</taxon>
        <taxon>Verrucomicrobiota</taxon>
        <taxon>Terrimicrobiia</taxon>
        <taxon>Terrimicrobiales</taxon>
        <taxon>Terrimicrobiaceae</taxon>
        <taxon>Terrimicrobium</taxon>
    </lineage>
</organism>
<dbReference type="SUPFAM" id="SSF52172">
    <property type="entry name" value="CheY-like"/>
    <property type="match status" value="1"/>
</dbReference>
<dbReference type="InterPro" id="IPR050595">
    <property type="entry name" value="Bact_response_regulator"/>
</dbReference>
<dbReference type="SMART" id="SM00448">
    <property type="entry name" value="REC"/>
    <property type="match status" value="1"/>
</dbReference>
<evidence type="ECO:0000313" key="4">
    <source>
        <dbReference type="EMBL" id="GAT31554.1"/>
    </source>
</evidence>
<evidence type="ECO:0000313" key="5">
    <source>
        <dbReference type="Proteomes" id="UP000076023"/>
    </source>
</evidence>
<keyword evidence="1 2" id="KW-0597">Phosphoprotein</keyword>
<dbReference type="PROSITE" id="PS50110">
    <property type="entry name" value="RESPONSE_REGULATORY"/>
    <property type="match status" value="1"/>
</dbReference>
<dbReference type="STRING" id="690879.TSACC_1103"/>
<feature type="domain" description="Response regulatory" evidence="3">
    <location>
        <begin position="12"/>
        <end position="125"/>
    </location>
</feature>
<dbReference type="GO" id="GO:0000160">
    <property type="term" value="P:phosphorelay signal transduction system"/>
    <property type="evidence" value="ECO:0007669"/>
    <property type="project" value="InterPro"/>
</dbReference>
<dbReference type="Pfam" id="PF00072">
    <property type="entry name" value="Response_reg"/>
    <property type="match status" value="1"/>
</dbReference>
<proteinExistence type="predicted"/>
<dbReference type="EMBL" id="BDCO01000001">
    <property type="protein sequence ID" value="GAT31554.1"/>
    <property type="molecule type" value="Genomic_DNA"/>
</dbReference>
<evidence type="ECO:0000256" key="1">
    <source>
        <dbReference type="ARBA" id="ARBA00022553"/>
    </source>
</evidence>
<gene>
    <name evidence="4" type="ORF">TSACC_1103</name>
</gene>
<dbReference type="PANTHER" id="PTHR44591:SF21">
    <property type="entry name" value="TWO-COMPONENT RESPONSE REGULATOR"/>
    <property type="match status" value="1"/>
</dbReference>
<comment type="caution">
    <text evidence="4">The sequence shown here is derived from an EMBL/GenBank/DDBJ whole genome shotgun (WGS) entry which is preliminary data.</text>
</comment>
<dbReference type="InterPro" id="IPR001789">
    <property type="entry name" value="Sig_transdc_resp-reg_receiver"/>
</dbReference>
<dbReference type="InParanoid" id="A0A146G3B7"/>